<reference evidence="2" key="1">
    <citation type="submission" date="2015-06" db="EMBL/GenBank/DDBJ databases">
        <title>Expansion of signal transduction pathways in fungi by whole-genome duplication.</title>
        <authorList>
            <consortium name="DOE Joint Genome Institute"/>
            <person name="Corrochano L.M."/>
            <person name="Kuo A."/>
            <person name="Marcet-Houben M."/>
            <person name="Polaino S."/>
            <person name="Salamov A."/>
            <person name="Villalobos J.M."/>
            <person name="Alvarez M.I."/>
            <person name="Avalos J."/>
            <person name="Benito E.P."/>
            <person name="Benoit I."/>
            <person name="Burger G."/>
            <person name="Camino L.P."/>
            <person name="Canovas D."/>
            <person name="Cerda-Olmedo E."/>
            <person name="Cheng J.-F."/>
            <person name="Dominguez A."/>
            <person name="Elias M."/>
            <person name="Eslava A.P."/>
            <person name="Glaser F."/>
            <person name="Grimwood J."/>
            <person name="Gutierrez G."/>
            <person name="Heitman J."/>
            <person name="Henrissat B."/>
            <person name="Iturriaga E.A."/>
            <person name="Lang B.F."/>
            <person name="Lavin J.L."/>
            <person name="Lee S."/>
            <person name="Li W."/>
            <person name="Lindquist E."/>
            <person name="Lopez-Garcia S."/>
            <person name="Luque E.M."/>
            <person name="Marcos A.T."/>
            <person name="Martin J."/>
            <person name="McCluskey K."/>
            <person name="Medina H.R."/>
            <person name="Miralles-Duran A."/>
            <person name="Miyazaki A."/>
            <person name="Munoz-Torres E."/>
            <person name="Oguiza J.A."/>
            <person name="Ohm R."/>
            <person name="Olmedo M."/>
            <person name="Orejas M."/>
            <person name="Ortiz-Castellanos L."/>
            <person name="Pisabarro A.G."/>
            <person name="Rodriguez-Romero J."/>
            <person name="Ruiz-Herrera J."/>
            <person name="Ruiz-Vazquez R."/>
            <person name="Sanz C."/>
            <person name="Schackwitz W."/>
            <person name="Schmutz J."/>
            <person name="Shahriari M."/>
            <person name="Shelest E."/>
            <person name="Silva-Franco F."/>
            <person name="Soanes D."/>
            <person name="Syed K."/>
            <person name="Tagua V.G."/>
            <person name="Talbot N.J."/>
            <person name="Thon M."/>
            <person name="De vries R.P."/>
            <person name="Wiebenga A."/>
            <person name="Yadav J.S."/>
            <person name="Braun E.L."/>
            <person name="Baker S."/>
            <person name="Garre V."/>
            <person name="Horwitz B."/>
            <person name="Torres-Martinez S."/>
            <person name="Idnurm A."/>
            <person name="Herrera-Estrella A."/>
            <person name="Gabaldon T."/>
            <person name="Grigoriev I.V."/>
        </authorList>
    </citation>
    <scope>NUCLEOTIDE SEQUENCE [LARGE SCALE GENOMIC DNA]</scope>
    <source>
        <strain evidence="2">NRRL 1555(-)</strain>
    </source>
</reference>
<dbReference type="PANTHER" id="PTHR46579">
    <property type="entry name" value="F5/8 TYPE C DOMAIN-CONTAINING PROTEIN-RELATED"/>
    <property type="match status" value="1"/>
</dbReference>
<dbReference type="VEuPathDB" id="FungiDB:PHYBLDRAFT_140508"/>
<dbReference type="PANTHER" id="PTHR46579:SF2">
    <property type="entry name" value="C2H2-TYPE DOMAIN-CONTAINING PROTEIN"/>
    <property type="match status" value="1"/>
</dbReference>
<dbReference type="Pfam" id="PF02992">
    <property type="entry name" value="Transposase_21"/>
    <property type="match status" value="1"/>
</dbReference>
<dbReference type="Proteomes" id="UP000077315">
    <property type="component" value="Unassembled WGS sequence"/>
</dbReference>
<dbReference type="InterPro" id="IPR004242">
    <property type="entry name" value="Transposase_21"/>
</dbReference>
<keyword evidence="2" id="KW-1185">Reference proteome</keyword>
<gene>
    <name evidence="1" type="ORF">PHYBLDRAFT_140508</name>
</gene>
<dbReference type="GeneID" id="28991322"/>
<dbReference type="OrthoDB" id="3247418at2759"/>
<name>A0A162UWB2_PHYB8</name>
<evidence type="ECO:0000313" key="2">
    <source>
        <dbReference type="Proteomes" id="UP000077315"/>
    </source>
</evidence>
<protein>
    <submittedName>
        <fullName evidence="1">Uncharacterized protein</fullName>
    </submittedName>
</protein>
<dbReference type="RefSeq" id="XP_018296463.1">
    <property type="nucleotide sequence ID" value="XM_018430416.1"/>
</dbReference>
<dbReference type="InParanoid" id="A0A162UWB2"/>
<organism evidence="1 2">
    <name type="scientific">Phycomyces blakesleeanus (strain ATCC 8743b / DSM 1359 / FGSC 10004 / NBRC 33097 / NRRL 1555)</name>
    <dbReference type="NCBI Taxonomy" id="763407"/>
    <lineage>
        <taxon>Eukaryota</taxon>
        <taxon>Fungi</taxon>
        <taxon>Fungi incertae sedis</taxon>
        <taxon>Mucoromycota</taxon>
        <taxon>Mucoromycotina</taxon>
        <taxon>Mucoromycetes</taxon>
        <taxon>Mucorales</taxon>
        <taxon>Phycomycetaceae</taxon>
        <taxon>Phycomyces</taxon>
    </lineage>
</organism>
<accession>A0A162UWB2</accession>
<proteinExistence type="predicted"/>
<evidence type="ECO:0000313" key="1">
    <source>
        <dbReference type="EMBL" id="OAD78423.1"/>
    </source>
</evidence>
<sequence>MNMDLRKFMHVSLTYPSDISPMSFVNVSVDSEVDENFNEIDVEHESNENAEDIDDIKVEEVNTEYMFSNSSMPENHVHRFIATFIVLFEICYVITNNLPFSGWFKAENIILVGLLPGPKEPKTDEINNYLEPMVDEFVQLHRGVRVPAFEFPAGEVIRAALMMVACNIPAVRKTSGFTALRSKIGRKFAFMKADEWKSWVLVYSPLVLNITFDDINTAHRHLEQFCEKCNKIYTATILTCNMHLNPRFRETILDFGPVYSYWLFIFERYNDLLKNISTNGKDNSSETTRIIIIGNEPLPSTSFTLSVSKPSSMGDIDYPYLLQYYKLAYLTPDLVHYQSSAASLFFANDQIIKLESINNIGQVY</sequence>
<dbReference type="AlphaFoldDB" id="A0A162UWB2"/>
<dbReference type="EMBL" id="KV440973">
    <property type="protein sequence ID" value="OAD78423.1"/>
    <property type="molecule type" value="Genomic_DNA"/>
</dbReference>